<evidence type="ECO:0000313" key="2">
    <source>
        <dbReference type="Proteomes" id="UP000555103"/>
    </source>
</evidence>
<accession>A0A840CG63</accession>
<reference evidence="1 2" key="1">
    <citation type="submission" date="2020-08" db="EMBL/GenBank/DDBJ databases">
        <title>Genomic Encyclopedia of Type Strains, Phase IV (KMG-IV): sequencing the most valuable type-strain genomes for metagenomic binning, comparative biology and taxonomic classification.</title>
        <authorList>
            <person name="Goeker M."/>
        </authorList>
    </citation>
    <scope>NUCLEOTIDE SEQUENCE [LARGE SCALE GENOMIC DNA]</scope>
    <source>
        <strain evidence="1 2">DSM 104969</strain>
    </source>
</reference>
<protein>
    <submittedName>
        <fullName evidence="1">Uncharacterized protein</fullName>
    </submittedName>
</protein>
<comment type="caution">
    <text evidence="1">The sequence shown here is derived from an EMBL/GenBank/DDBJ whole genome shotgun (WGS) entry which is preliminary data.</text>
</comment>
<gene>
    <name evidence="1" type="ORF">GGR21_000051</name>
</gene>
<proteinExistence type="predicted"/>
<dbReference type="AlphaFoldDB" id="A0A840CG63"/>
<dbReference type="EMBL" id="JACIEP010000001">
    <property type="protein sequence ID" value="MBB4034166.1"/>
    <property type="molecule type" value="Genomic_DNA"/>
</dbReference>
<name>A0A840CG63_9BACT</name>
<evidence type="ECO:0000313" key="1">
    <source>
        <dbReference type="EMBL" id="MBB4034166.1"/>
    </source>
</evidence>
<keyword evidence="2" id="KW-1185">Reference proteome</keyword>
<sequence length="44" mass="5018">MRQLCLAYASAIDNCQLLTIIIKTSTKVSSDYINCRFMSILFVE</sequence>
<dbReference type="Proteomes" id="UP000555103">
    <property type="component" value="Unassembled WGS sequence"/>
</dbReference>
<organism evidence="1 2">
    <name type="scientific">Dysgonomonas hofstadii</name>
    <dbReference type="NCBI Taxonomy" id="637886"/>
    <lineage>
        <taxon>Bacteria</taxon>
        <taxon>Pseudomonadati</taxon>
        <taxon>Bacteroidota</taxon>
        <taxon>Bacteroidia</taxon>
        <taxon>Bacteroidales</taxon>
        <taxon>Dysgonomonadaceae</taxon>
        <taxon>Dysgonomonas</taxon>
    </lineage>
</organism>